<proteinExistence type="predicted"/>
<evidence type="ECO:0000313" key="2">
    <source>
        <dbReference type="Proteomes" id="UP001596997"/>
    </source>
</evidence>
<dbReference type="Gene3D" id="2.40.160.60">
    <property type="entry name" value="Outer membrane protein transport protein (OMPP1/FadL/TodX)"/>
    <property type="match status" value="1"/>
</dbReference>
<sequence length="501" mass="55739">MKNKYLVILSFLGIGFGFSQTVQDALLYSNDVDLGSARYQAMSGAFGALGGDLSAINVNPAGSAVFKNSLVAFSLGVNTKENDAKYFNTQTNTSTSRLAINQGGGVFVLNNTDEESNWKKVTFGLNYQQTQNFDQDYFFAGQSPNSINAYFLSHANGLAFQDIQILSGEYIEEAYLNIASQLGYNYQQAFLGYYGGIIDPEDANDPLGTIYVPTATIDNTVYQEYFYASNGNVGKFNFNVAGQFQDDWYFGANLNVHTIFTERNSRIRENGYEASSNLEFVVFDNYLRSTGAGVSLQAGVIKKFDNVRLGLSYQSPTWYEIEEEQSQRINSNLADADIGFINYDLVTIFRPYRLRTPSNITASAAVVFAKKGLLSFDYNYKDYNNIKMKPTRDFVTANSFINNNLTGASSYKIGAEYRVANWSLRGGYRFEESPYKDTSVIDDLTGFSLGFGYNFGRTKLDIAYAQTKQDVNHQLYDTGLTNSATVNSTNTNVTATLSYSF</sequence>
<dbReference type="EMBL" id="JBHTJM010000006">
    <property type="protein sequence ID" value="MFD0963340.1"/>
    <property type="molecule type" value="Genomic_DNA"/>
</dbReference>
<dbReference type="Proteomes" id="UP001596997">
    <property type="component" value="Unassembled WGS sequence"/>
</dbReference>
<reference evidence="2" key="1">
    <citation type="journal article" date="2019" name="Int. J. Syst. Evol. Microbiol.">
        <title>The Global Catalogue of Microorganisms (GCM) 10K type strain sequencing project: providing services to taxonomists for standard genome sequencing and annotation.</title>
        <authorList>
            <consortium name="The Broad Institute Genomics Platform"/>
            <consortium name="The Broad Institute Genome Sequencing Center for Infectious Disease"/>
            <person name="Wu L."/>
            <person name="Ma J."/>
        </authorList>
    </citation>
    <scope>NUCLEOTIDE SEQUENCE [LARGE SCALE GENOMIC DNA]</scope>
    <source>
        <strain evidence="2">CCUG 62114</strain>
    </source>
</reference>
<name>A0ABW3I0G3_9FLAO</name>
<accession>A0ABW3I0G3</accession>
<evidence type="ECO:0000313" key="1">
    <source>
        <dbReference type="EMBL" id="MFD0963340.1"/>
    </source>
</evidence>
<comment type="caution">
    <text evidence="1">The sequence shown here is derived from an EMBL/GenBank/DDBJ whole genome shotgun (WGS) entry which is preliminary data.</text>
</comment>
<dbReference type="RefSeq" id="WP_377713960.1">
    <property type="nucleotide sequence ID" value="NZ_JBHTJM010000006.1"/>
</dbReference>
<keyword evidence="2" id="KW-1185">Reference proteome</keyword>
<organism evidence="1 2">
    <name type="scientific">Pseudofulvibacter geojedonensis</name>
    <dbReference type="NCBI Taxonomy" id="1123758"/>
    <lineage>
        <taxon>Bacteria</taxon>
        <taxon>Pseudomonadati</taxon>
        <taxon>Bacteroidota</taxon>
        <taxon>Flavobacteriia</taxon>
        <taxon>Flavobacteriales</taxon>
        <taxon>Flavobacteriaceae</taxon>
        <taxon>Pseudofulvibacter</taxon>
    </lineage>
</organism>
<dbReference type="SUPFAM" id="SSF56935">
    <property type="entry name" value="Porins"/>
    <property type="match status" value="1"/>
</dbReference>
<gene>
    <name evidence="1" type="ORF">ACFQ1O_04915</name>
</gene>
<protein>
    <submittedName>
        <fullName evidence="1">OmpP1/FadL family transporter</fullName>
    </submittedName>
</protein>